<evidence type="ECO:0000313" key="5">
    <source>
        <dbReference type="Proteomes" id="UP001218218"/>
    </source>
</evidence>
<keyword evidence="2" id="KW-0863">Zinc-finger</keyword>
<dbReference type="InterPro" id="IPR001878">
    <property type="entry name" value="Znf_CCHC"/>
</dbReference>
<evidence type="ECO:0000259" key="3">
    <source>
        <dbReference type="PROSITE" id="PS50158"/>
    </source>
</evidence>
<comment type="caution">
    <text evidence="4">The sequence shown here is derived from an EMBL/GenBank/DDBJ whole genome shotgun (WGS) entry which is preliminary data.</text>
</comment>
<dbReference type="SUPFAM" id="SSF57756">
    <property type="entry name" value="Retrovirus zinc finger-like domains"/>
    <property type="match status" value="1"/>
</dbReference>
<keyword evidence="2" id="KW-0862">Zinc</keyword>
<dbReference type="AlphaFoldDB" id="A0AAD7EHZ8"/>
<sequence>AECPSLRIQQQAGGEGQKCYNCGRFGHIAHTCPGTLGGPAFASRPPPPGRALNTSTLPPLKCYHCGGARDCLATVDTAIPHCIQS</sequence>
<dbReference type="SMART" id="SM00343">
    <property type="entry name" value="ZnF_C2HC"/>
    <property type="match status" value="2"/>
</dbReference>
<dbReference type="GO" id="GO:0006397">
    <property type="term" value="P:mRNA processing"/>
    <property type="evidence" value="ECO:0007669"/>
    <property type="project" value="UniProtKB-KW"/>
</dbReference>
<proteinExistence type="predicted"/>
<organism evidence="4 5">
    <name type="scientific">Mycena albidolilacea</name>
    <dbReference type="NCBI Taxonomy" id="1033008"/>
    <lineage>
        <taxon>Eukaryota</taxon>
        <taxon>Fungi</taxon>
        <taxon>Dikarya</taxon>
        <taxon>Basidiomycota</taxon>
        <taxon>Agaricomycotina</taxon>
        <taxon>Agaricomycetes</taxon>
        <taxon>Agaricomycetidae</taxon>
        <taxon>Agaricales</taxon>
        <taxon>Marasmiineae</taxon>
        <taxon>Mycenaceae</taxon>
        <taxon>Mycena</taxon>
    </lineage>
</organism>
<dbReference type="InterPro" id="IPR036875">
    <property type="entry name" value="Znf_CCHC_sf"/>
</dbReference>
<protein>
    <recommendedName>
        <fullName evidence="3">CCHC-type domain-containing protein</fullName>
    </recommendedName>
</protein>
<keyword evidence="2" id="KW-0479">Metal-binding</keyword>
<name>A0AAD7EHZ8_9AGAR</name>
<dbReference type="PROSITE" id="PS50158">
    <property type="entry name" value="ZF_CCHC"/>
    <property type="match status" value="1"/>
</dbReference>
<reference evidence="4" key="1">
    <citation type="submission" date="2023-03" db="EMBL/GenBank/DDBJ databases">
        <title>Massive genome expansion in bonnet fungi (Mycena s.s.) driven by repeated elements and novel gene families across ecological guilds.</title>
        <authorList>
            <consortium name="Lawrence Berkeley National Laboratory"/>
            <person name="Harder C.B."/>
            <person name="Miyauchi S."/>
            <person name="Viragh M."/>
            <person name="Kuo A."/>
            <person name="Thoen E."/>
            <person name="Andreopoulos B."/>
            <person name="Lu D."/>
            <person name="Skrede I."/>
            <person name="Drula E."/>
            <person name="Henrissat B."/>
            <person name="Morin E."/>
            <person name="Kohler A."/>
            <person name="Barry K."/>
            <person name="LaButti K."/>
            <person name="Morin E."/>
            <person name="Salamov A."/>
            <person name="Lipzen A."/>
            <person name="Mereny Z."/>
            <person name="Hegedus B."/>
            <person name="Baldrian P."/>
            <person name="Stursova M."/>
            <person name="Weitz H."/>
            <person name="Taylor A."/>
            <person name="Grigoriev I.V."/>
            <person name="Nagy L.G."/>
            <person name="Martin F."/>
            <person name="Kauserud H."/>
        </authorList>
    </citation>
    <scope>NUCLEOTIDE SEQUENCE</scope>
    <source>
        <strain evidence="4">CBHHK002</strain>
    </source>
</reference>
<evidence type="ECO:0000256" key="2">
    <source>
        <dbReference type="PROSITE-ProRule" id="PRU00047"/>
    </source>
</evidence>
<feature type="domain" description="CCHC-type" evidence="3">
    <location>
        <begin position="18"/>
        <end position="33"/>
    </location>
</feature>
<dbReference type="Gene3D" id="4.10.60.10">
    <property type="entry name" value="Zinc finger, CCHC-type"/>
    <property type="match status" value="1"/>
</dbReference>
<dbReference type="Proteomes" id="UP001218218">
    <property type="component" value="Unassembled WGS sequence"/>
</dbReference>
<accession>A0AAD7EHZ8</accession>
<dbReference type="GO" id="GO:0008270">
    <property type="term" value="F:zinc ion binding"/>
    <property type="evidence" value="ECO:0007669"/>
    <property type="project" value="UniProtKB-KW"/>
</dbReference>
<dbReference type="EMBL" id="JARIHO010000047">
    <property type="protein sequence ID" value="KAJ7323240.1"/>
    <property type="molecule type" value="Genomic_DNA"/>
</dbReference>
<dbReference type="GO" id="GO:0003676">
    <property type="term" value="F:nucleic acid binding"/>
    <property type="evidence" value="ECO:0007669"/>
    <property type="project" value="InterPro"/>
</dbReference>
<evidence type="ECO:0000256" key="1">
    <source>
        <dbReference type="ARBA" id="ARBA00022664"/>
    </source>
</evidence>
<evidence type="ECO:0000313" key="4">
    <source>
        <dbReference type="EMBL" id="KAJ7323240.1"/>
    </source>
</evidence>
<dbReference type="Pfam" id="PF00098">
    <property type="entry name" value="zf-CCHC"/>
    <property type="match status" value="1"/>
</dbReference>
<gene>
    <name evidence="4" type="ORF">DFH08DRAFT_787947</name>
</gene>
<keyword evidence="5" id="KW-1185">Reference proteome</keyword>
<keyword evidence="1" id="KW-0507">mRNA processing</keyword>
<feature type="non-terminal residue" evidence="4">
    <location>
        <position position="85"/>
    </location>
</feature>